<comment type="caution">
    <text evidence="3">The sequence shown here is derived from an EMBL/GenBank/DDBJ whole genome shotgun (WGS) entry which is preliminary data.</text>
</comment>
<organism evidence="3 4">
    <name type="scientific">Miscanthus lutarioriparius</name>
    <dbReference type="NCBI Taxonomy" id="422564"/>
    <lineage>
        <taxon>Eukaryota</taxon>
        <taxon>Viridiplantae</taxon>
        <taxon>Streptophyta</taxon>
        <taxon>Embryophyta</taxon>
        <taxon>Tracheophyta</taxon>
        <taxon>Spermatophyta</taxon>
        <taxon>Magnoliopsida</taxon>
        <taxon>Liliopsida</taxon>
        <taxon>Poales</taxon>
        <taxon>Poaceae</taxon>
        <taxon>PACMAD clade</taxon>
        <taxon>Panicoideae</taxon>
        <taxon>Andropogonodae</taxon>
        <taxon>Andropogoneae</taxon>
        <taxon>Saccharinae</taxon>
        <taxon>Miscanthus</taxon>
    </lineage>
</organism>
<evidence type="ECO:0000313" key="3">
    <source>
        <dbReference type="EMBL" id="CAD6268418.1"/>
    </source>
</evidence>
<gene>
    <name evidence="3" type="ORF">NCGR_LOCUS51723</name>
</gene>
<proteinExistence type="predicted"/>
<evidence type="ECO:0000313" key="4">
    <source>
        <dbReference type="Proteomes" id="UP000604825"/>
    </source>
</evidence>
<dbReference type="AlphaFoldDB" id="A0A811RDS0"/>
<evidence type="ECO:0000256" key="2">
    <source>
        <dbReference type="SAM" id="Phobius"/>
    </source>
</evidence>
<evidence type="ECO:0000256" key="1">
    <source>
        <dbReference type="SAM" id="MobiDB-lite"/>
    </source>
</evidence>
<protein>
    <recommendedName>
        <fullName evidence="5">Transmembrane protein</fullName>
    </recommendedName>
</protein>
<name>A0A811RDS0_9POAL</name>
<reference evidence="3" key="1">
    <citation type="submission" date="2020-10" db="EMBL/GenBank/DDBJ databases">
        <authorList>
            <person name="Han B."/>
            <person name="Lu T."/>
            <person name="Zhao Q."/>
            <person name="Huang X."/>
            <person name="Zhao Y."/>
        </authorList>
    </citation>
    <scope>NUCLEOTIDE SEQUENCE</scope>
</reference>
<dbReference type="Proteomes" id="UP000604825">
    <property type="component" value="Unassembled WGS sequence"/>
</dbReference>
<keyword evidence="2" id="KW-1133">Transmembrane helix</keyword>
<evidence type="ECO:0008006" key="5">
    <source>
        <dbReference type="Google" id="ProtNLM"/>
    </source>
</evidence>
<keyword evidence="2" id="KW-0812">Transmembrane</keyword>
<keyword evidence="4" id="KW-1185">Reference proteome</keyword>
<keyword evidence="2" id="KW-0472">Membrane</keyword>
<dbReference type="EMBL" id="CAJGYO010000014">
    <property type="protein sequence ID" value="CAD6268418.1"/>
    <property type="molecule type" value="Genomic_DNA"/>
</dbReference>
<sequence>MKAVASRRSNVGSAIVAPQQRGASLPLRPQVGELMGYMVMDCTVDSQEYLATPSKMAAMRRRKVSVVDAEINTPNANVTCFQKSWLWVLLLTMLLSSSGAYSATDTQRSEEGTCRYDLTSVAVLSCMQPNGVWKPSSSSQTCCNALLYAIDQVPASDESGACCLCRYMKERWGPPELGTTYILCNGKDRHIISKWSTFHMEDCSAECTKTNISSVDISADSEVVHVHDTSNSKGIWIAVTLFSVMALICLWYFWRSTAANTSEQRRTSSYEGEPQVGRQRSIIASSSPSKKLKERRISSS</sequence>
<feature type="transmembrane region" description="Helical" evidence="2">
    <location>
        <begin position="235"/>
        <end position="254"/>
    </location>
</feature>
<accession>A0A811RDS0</accession>
<dbReference type="OrthoDB" id="692088at2759"/>
<feature type="region of interest" description="Disordered" evidence="1">
    <location>
        <begin position="264"/>
        <end position="300"/>
    </location>
</feature>